<dbReference type="AlphaFoldDB" id="A0A2U3JXJ3"/>
<dbReference type="EMBL" id="OMOD01000006">
    <property type="protein sequence ID" value="SPF32101.1"/>
    <property type="molecule type" value="Genomic_DNA"/>
</dbReference>
<feature type="transmembrane region" description="Helical" evidence="2">
    <location>
        <begin position="389"/>
        <end position="406"/>
    </location>
</feature>
<protein>
    <recommendedName>
        <fullName evidence="3">Membrane protein 6-pyruvoyl-tetrahydropterin synthase-related domain-containing protein</fullName>
    </recommendedName>
</protein>
<evidence type="ECO:0000256" key="2">
    <source>
        <dbReference type="SAM" id="Phobius"/>
    </source>
</evidence>
<dbReference type="Pfam" id="PF10131">
    <property type="entry name" value="PTPS_related"/>
    <property type="match status" value="1"/>
</dbReference>
<dbReference type="InterPro" id="IPR018776">
    <property type="entry name" value="Membrane_prot_PTPS-rel_domain"/>
</dbReference>
<feature type="transmembrane region" description="Helical" evidence="2">
    <location>
        <begin position="363"/>
        <end position="382"/>
    </location>
</feature>
<evidence type="ECO:0000313" key="5">
    <source>
        <dbReference type="Proteomes" id="UP000238701"/>
    </source>
</evidence>
<feature type="domain" description="Membrane protein 6-pyruvoyl-tetrahydropterin synthase-related" evidence="3">
    <location>
        <begin position="96"/>
        <end position="401"/>
    </location>
</feature>
<feature type="transmembrane region" description="Helical" evidence="2">
    <location>
        <begin position="173"/>
        <end position="190"/>
    </location>
</feature>
<feature type="transmembrane region" description="Helical" evidence="2">
    <location>
        <begin position="299"/>
        <end position="318"/>
    </location>
</feature>
<feature type="region of interest" description="Disordered" evidence="1">
    <location>
        <begin position="1"/>
        <end position="26"/>
    </location>
</feature>
<feature type="transmembrane region" description="Helical" evidence="2">
    <location>
        <begin position="122"/>
        <end position="142"/>
    </location>
</feature>
<sequence>MSDTGTSANTNDSLSGKPQGENRGAAQRPRWASLLGIALAAVAVEIPFFFNGMPSGHDVEFHLYSWLEVLSQWKLGVFFPRWAAWANLGYGEPRFLFYPPASWMLGSLISAVFPWRLAAAVYIWSVLVLAGASMFLLVRRWFDRRDAIFAAALYAVNPYHLVVVYWRSAFAELLASCLVPLLLLLVLKAAEEGWRVLVPLSLLLAAAWLTNAPAAVMIHYSLALLVLILAWQRRSLRLLLIGASAVALGACLSAFYLFPAIYEQKWINIAEAISSGSRPQDNFLFIHTTDPDHDAFNRIISWVAVLEIAVVLTAAWAAKAWRAKNRQLWNALFVWAATSSVLMFPLTALLWKFLPKLVFMQFPWRWLLCLSLMFSIFLTVGVRRWWVRTAICVVTIAIIVVAWQRIQPPWWDNVADLREMQDNMSDGIGYEGVDEYTPVGADPSTIDKDVPQVAVDGAARATIQVLHWGPEFKLFTAEMSAPDQLALHLFRYPAWQAQVNGRVVETAARPDTGQMLVPVAAGMNRVQVILLRTWDRTVGGWTSLIAAVSIGIWALLVSRRRRTSDLGPQVSKSAV</sequence>
<keyword evidence="2" id="KW-0472">Membrane</keyword>
<feature type="transmembrane region" description="Helical" evidence="2">
    <location>
        <begin position="238"/>
        <end position="258"/>
    </location>
</feature>
<dbReference type="OrthoDB" id="106188at2"/>
<feature type="transmembrane region" description="Helical" evidence="2">
    <location>
        <begin position="330"/>
        <end position="351"/>
    </location>
</feature>
<proteinExistence type="predicted"/>
<dbReference type="Proteomes" id="UP000238701">
    <property type="component" value="Unassembled WGS sequence"/>
</dbReference>
<gene>
    <name evidence="4" type="ORF">SBA1_1030035</name>
</gene>
<accession>A0A2U3JXJ3</accession>
<evidence type="ECO:0000259" key="3">
    <source>
        <dbReference type="Pfam" id="PF10131"/>
    </source>
</evidence>
<feature type="transmembrane region" description="Helical" evidence="2">
    <location>
        <begin position="202"/>
        <end position="231"/>
    </location>
</feature>
<evidence type="ECO:0000256" key="1">
    <source>
        <dbReference type="SAM" id="MobiDB-lite"/>
    </source>
</evidence>
<feature type="compositionally biased region" description="Polar residues" evidence="1">
    <location>
        <begin position="1"/>
        <end position="16"/>
    </location>
</feature>
<feature type="transmembrane region" description="Helical" evidence="2">
    <location>
        <begin position="538"/>
        <end position="557"/>
    </location>
</feature>
<reference evidence="5" key="1">
    <citation type="submission" date="2018-02" db="EMBL/GenBank/DDBJ databases">
        <authorList>
            <person name="Hausmann B."/>
        </authorList>
    </citation>
    <scope>NUCLEOTIDE SEQUENCE [LARGE SCALE GENOMIC DNA]</scope>
    <source>
        <strain evidence="5">Peat soil MAG SbA1</strain>
    </source>
</reference>
<name>A0A2U3JXJ3_9BACT</name>
<feature type="transmembrane region" description="Helical" evidence="2">
    <location>
        <begin position="31"/>
        <end position="50"/>
    </location>
</feature>
<organism evidence="4 5">
    <name type="scientific">Candidatus Sulfotelmatobacter kueseliae</name>
    <dbReference type="NCBI Taxonomy" id="2042962"/>
    <lineage>
        <taxon>Bacteria</taxon>
        <taxon>Pseudomonadati</taxon>
        <taxon>Acidobacteriota</taxon>
        <taxon>Terriglobia</taxon>
        <taxon>Terriglobales</taxon>
        <taxon>Candidatus Korobacteraceae</taxon>
        <taxon>Candidatus Sulfotelmatobacter</taxon>
    </lineage>
</organism>
<keyword evidence="2" id="KW-0812">Transmembrane</keyword>
<evidence type="ECO:0000313" key="4">
    <source>
        <dbReference type="EMBL" id="SPF32101.1"/>
    </source>
</evidence>
<keyword evidence="2" id="KW-1133">Transmembrane helix</keyword>